<evidence type="ECO:0000313" key="4">
    <source>
        <dbReference type="Proteomes" id="UP001219518"/>
    </source>
</evidence>
<sequence length="266" mass="29262">VTCTTILTCFLWPAAPVVEPVASPSPPCSCAPWDEDGDVPRAAPAPAPGAASSTEWQTPRSSVRLWRSPWRPAASAPVLYEGGAPAPCPSSAMEGISEDRLGSSRTSCRKDVLVWLKLYWRALSRLYQCRCCVTQGGNLQRVWDRSAAGKERRQRVRASVLEGKHTEYPMEIPSSRIFSTVGLLYTWFNSAGPFQLSTRSWVPTTSAQAAFLMSRRELSTQLSTRDTGEAHSPVPLFVWKKSTSTFAMEENKFVGTYISKSIPTAN</sequence>
<gene>
    <name evidence="3" type="ORF">KUF71_009581</name>
</gene>
<feature type="chain" id="PRO_5042227407" evidence="2">
    <location>
        <begin position="17"/>
        <end position="266"/>
    </location>
</feature>
<feature type="signal peptide" evidence="2">
    <location>
        <begin position="1"/>
        <end position="16"/>
    </location>
</feature>
<dbReference type="Proteomes" id="UP001219518">
    <property type="component" value="Unassembled WGS sequence"/>
</dbReference>
<organism evidence="3 4">
    <name type="scientific">Frankliniella fusca</name>
    <dbReference type="NCBI Taxonomy" id="407009"/>
    <lineage>
        <taxon>Eukaryota</taxon>
        <taxon>Metazoa</taxon>
        <taxon>Ecdysozoa</taxon>
        <taxon>Arthropoda</taxon>
        <taxon>Hexapoda</taxon>
        <taxon>Insecta</taxon>
        <taxon>Pterygota</taxon>
        <taxon>Neoptera</taxon>
        <taxon>Paraneoptera</taxon>
        <taxon>Thysanoptera</taxon>
        <taxon>Terebrantia</taxon>
        <taxon>Thripoidea</taxon>
        <taxon>Thripidae</taxon>
        <taxon>Frankliniella</taxon>
    </lineage>
</organism>
<name>A0AAE1HFA7_9NEOP</name>
<proteinExistence type="predicted"/>
<comment type="caution">
    <text evidence="3">The sequence shown here is derived from an EMBL/GenBank/DDBJ whole genome shotgun (WGS) entry which is preliminary data.</text>
</comment>
<keyword evidence="2" id="KW-0732">Signal</keyword>
<keyword evidence="3" id="KW-0648">Protein biosynthesis</keyword>
<keyword evidence="4" id="KW-1185">Reference proteome</keyword>
<evidence type="ECO:0000256" key="1">
    <source>
        <dbReference type="SAM" id="MobiDB-lite"/>
    </source>
</evidence>
<keyword evidence="3" id="KW-0251">Elongation factor</keyword>
<dbReference type="AlphaFoldDB" id="A0AAE1HFA7"/>
<evidence type="ECO:0000313" key="3">
    <source>
        <dbReference type="EMBL" id="KAK3920294.1"/>
    </source>
</evidence>
<feature type="non-terminal residue" evidence="3">
    <location>
        <position position="266"/>
    </location>
</feature>
<feature type="compositionally biased region" description="Low complexity" evidence="1">
    <location>
        <begin position="40"/>
        <end position="51"/>
    </location>
</feature>
<reference evidence="3" key="2">
    <citation type="journal article" date="2023" name="BMC Genomics">
        <title>Pest status, molecular evolution, and epigenetic factors derived from the genome assembly of Frankliniella fusca, a thysanopteran phytovirus vector.</title>
        <authorList>
            <person name="Catto M.A."/>
            <person name="Labadie P.E."/>
            <person name="Jacobson A.L."/>
            <person name="Kennedy G.G."/>
            <person name="Srinivasan R."/>
            <person name="Hunt B.G."/>
        </authorList>
    </citation>
    <scope>NUCLEOTIDE SEQUENCE</scope>
    <source>
        <strain evidence="3">PL_HMW_Pooled</strain>
    </source>
</reference>
<reference evidence="3" key="1">
    <citation type="submission" date="2021-07" db="EMBL/GenBank/DDBJ databases">
        <authorList>
            <person name="Catto M.A."/>
            <person name="Jacobson A."/>
            <person name="Kennedy G."/>
            <person name="Labadie P."/>
            <person name="Hunt B.G."/>
            <person name="Srinivasan R."/>
        </authorList>
    </citation>
    <scope>NUCLEOTIDE SEQUENCE</scope>
    <source>
        <strain evidence="3">PL_HMW_Pooled</strain>
        <tissue evidence="3">Head</tissue>
    </source>
</reference>
<dbReference type="EMBL" id="JAHWGI010000994">
    <property type="protein sequence ID" value="KAK3920294.1"/>
    <property type="molecule type" value="Genomic_DNA"/>
</dbReference>
<accession>A0AAE1HFA7</accession>
<feature type="region of interest" description="Disordered" evidence="1">
    <location>
        <begin position="39"/>
        <end position="60"/>
    </location>
</feature>
<dbReference type="GO" id="GO:0003746">
    <property type="term" value="F:translation elongation factor activity"/>
    <property type="evidence" value="ECO:0007669"/>
    <property type="project" value="UniProtKB-KW"/>
</dbReference>
<evidence type="ECO:0000256" key="2">
    <source>
        <dbReference type="SAM" id="SignalP"/>
    </source>
</evidence>
<protein>
    <submittedName>
        <fullName evidence="3">Transcription elongation factor SPT5</fullName>
    </submittedName>
</protein>